<dbReference type="GO" id="GO:0016042">
    <property type="term" value="P:lipid catabolic process"/>
    <property type="evidence" value="ECO:0007669"/>
    <property type="project" value="UniProtKB-UniRule"/>
</dbReference>
<evidence type="ECO:0000313" key="8">
    <source>
        <dbReference type="Proteomes" id="UP001234989"/>
    </source>
</evidence>
<evidence type="ECO:0000256" key="2">
    <source>
        <dbReference type="ARBA" id="ARBA00022801"/>
    </source>
</evidence>
<proteinExistence type="inferred from homology"/>
<name>A0AAF0V719_SOLVR</name>
<evidence type="ECO:0000313" key="7">
    <source>
        <dbReference type="EMBL" id="WMV57866.1"/>
    </source>
</evidence>
<protein>
    <recommendedName>
        <fullName evidence="5">Phospholipase A1</fullName>
        <ecNumber evidence="5">3.1.1.-</ecNumber>
    </recommendedName>
</protein>
<dbReference type="Proteomes" id="UP001234989">
    <property type="component" value="Chromosome 12"/>
</dbReference>
<dbReference type="InterPro" id="IPR002921">
    <property type="entry name" value="Fungal_lipase-type"/>
</dbReference>
<keyword evidence="8" id="KW-1185">Reference proteome</keyword>
<dbReference type="Pfam" id="PF01764">
    <property type="entry name" value="Lipase_3"/>
    <property type="match status" value="1"/>
</dbReference>
<comment type="similarity">
    <text evidence="1 5">Belongs to the AB hydrolase superfamily. Lipase family.</text>
</comment>
<sequence>MGSMAEKWEELSGKNKWEGLLNPLDVDLRKYIIQYGELAHVTYDTFILEKASKYAGASRYSMEHLLSKAGLDPSKYRVTKYFYGTSSMPLPDAFITKSLSREAWIKESNFMGYIAVATDEGKVSLGRRDIVIAWRGTIQTLKWVNDLQFILIPGPEVLEEVKRLVKEYKDDEVSITVAGHSLGASLATLNAVDIAYNGINKTSSGKEFSVTTFVFASPKVGDLNFVNTFNKLKNLHIMRIHNLLDIVPKYPPIGYFDVGQEIIIDTTKSPYLKLNPGDPHTRHSLEGYLHGIDGTQGIGPLDGFKL</sequence>
<keyword evidence="3 5" id="KW-0442">Lipid degradation</keyword>
<evidence type="ECO:0000256" key="5">
    <source>
        <dbReference type="RuleBase" id="RU367093"/>
    </source>
</evidence>
<organism evidence="7 8">
    <name type="scientific">Solanum verrucosum</name>
    <dbReference type="NCBI Taxonomy" id="315347"/>
    <lineage>
        <taxon>Eukaryota</taxon>
        <taxon>Viridiplantae</taxon>
        <taxon>Streptophyta</taxon>
        <taxon>Embryophyta</taxon>
        <taxon>Tracheophyta</taxon>
        <taxon>Spermatophyta</taxon>
        <taxon>Magnoliopsida</taxon>
        <taxon>eudicotyledons</taxon>
        <taxon>Gunneridae</taxon>
        <taxon>Pentapetalae</taxon>
        <taxon>asterids</taxon>
        <taxon>lamiids</taxon>
        <taxon>Solanales</taxon>
        <taxon>Solanaceae</taxon>
        <taxon>Solanoideae</taxon>
        <taxon>Solaneae</taxon>
        <taxon>Solanum</taxon>
    </lineage>
</organism>
<keyword evidence="2 5" id="KW-0378">Hydrolase</keyword>
<dbReference type="PANTHER" id="PTHR31828">
    <property type="entry name" value="PHOSPHOLIPASE A1-IIGAMMA"/>
    <property type="match status" value="1"/>
</dbReference>
<dbReference type="EC" id="3.1.1.-" evidence="5"/>
<dbReference type="GO" id="GO:0008970">
    <property type="term" value="F:phospholipase A1 activity"/>
    <property type="evidence" value="ECO:0007669"/>
    <property type="project" value="UniProtKB-UniRule"/>
</dbReference>
<gene>
    <name evidence="7" type="ORF">MTR67_051251</name>
</gene>
<dbReference type="InterPro" id="IPR029058">
    <property type="entry name" value="AB_hydrolase_fold"/>
</dbReference>
<dbReference type="SUPFAM" id="SSF53474">
    <property type="entry name" value="alpha/beta-Hydrolases"/>
    <property type="match status" value="1"/>
</dbReference>
<evidence type="ECO:0000256" key="1">
    <source>
        <dbReference type="ARBA" id="ARBA00010701"/>
    </source>
</evidence>
<accession>A0AAF0V719</accession>
<dbReference type="PANTHER" id="PTHR31828:SF36">
    <property type="entry name" value="PHOSPHOLIPASE A1"/>
    <property type="match status" value="1"/>
</dbReference>
<reference evidence="7" key="1">
    <citation type="submission" date="2023-08" db="EMBL/GenBank/DDBJ databases">
        <title>A de novo genome assembly of Solanum verrucosum Schlechtendal, a Mexican diploid species geographically isolated from the other diploid A-genome species in potato relatives.</title>
        <authorList>
            <person name="Hosaka K."/>
        </authorList>
    </citation>
    <scope>NUCLEOTIDE SEQUENCE</scope>
    <source>
        <tissue evidence="7">Young leaves</tissue>
    </source>
</reference>
<dbReference type="InterPro" id="IPR033556">
    <property type="entry name" value="PLA"/>
</dbReference>
<evidence type="ECO:0000256" key="3">
    <source>
        <dbReference type="ARBA" id="ARBA00022963"/>
    </source>
</evidence>
<evidence type="ECO:0000256" key="4">
    <source>
        <dbReference type="ARBA" id="ARBA00023098"/>
    </source>
</evidence>
<feature type="domain" description="Fungal lipase-type" evidence="6">
    <location>
        <begin position="157"/>
        <end position="253"/>
    </location>
</feature>
<dbReference type="EMBL" id="CP133623">
    <property type="protein sequence ID" value="WMV57866.1"/>
    <property type="molecule type" value="Genomic_DNA"/>
</dbReference>
<dbReference type="AlphaFoldDB" id="A0AAF0V719"/>
<keyword evidence="4 5" id="KW-0443">Lipid metabolism</keyword>
<comment type="function">
    <text evidence="5">Acylhydrolase that catalyzes the hydrolysis of phospholipids at the sn-1 position.</text>
</comment>
<dbReference type="CDD" id="cd00519">
    <property type="entry name" value="Lipase_3"/>
    <property type="match status" value="1"/>
</dbReference>
<evidence type="ECO:0000259" key="6">
    <source>
        <dbReference type="Pfam" id="PF01764"/>
    </source>
</evidence>
<dbReference type="Gene3D" id="3.40.50.1820">
    <property type="entry name" value="alpha/beta hydrolase"/>
    <property type="match status" value="1"/>
</dbReference>